<dbReference type="SUPFAM" id="SSF48208">
    <property type="entry name" value="Six-hairpin glycosidases"/>
    <property type="match status" value="2"/>
</dbReference>
<organism evidence="1 2">
    <name type="scientific">Guptibacillus hwajinpoensis</name>
    <dbReference type="NCBI Taxonomy" id="208199"/>
    <lineage>
        <taxon>Bacteria</taxon>
        <taxon>Bacillati</taxon>
        <taxon>Bacillota</taxon>
        <taxon>Bacilli</taxon>
        <taxon>Bacillales</taxon>
        <taxon>Guptibacillaceae</taxon>
        <taxon>Guptibacillus</taxon>
    </lineage>
</organism>
<sequence>MKQVISLLVTFVLLISYGAPTLAKQANGKESIINLSHLDSLNEEVTIDGTEMLITHIYSEYPDFDWVDASGEGIAAVDDVARAAIVYLTDYENNKNQASLEKARKLLNFVMYMQAEDGEFYNFIYEDLSINTDGLTSKKSFDWWAARGMWALGYGYKVFEKVDSDYAQQLEDHFLLGNEALQNEINDTYGEYDWFHGVQVPRWITGFDAMSNALLGLSEYYSIKPKESVKDSMLKLGTGLSHYQYGDFDTYPFSAHLGWDGSPTLWHAWGSSQSFALAKAGKVLNKPEWVQSAKDEADNLFTHLLVTGMIKEMAPTPTKDEQIAYGVNMIVQGFMETYKATNETKYARYAGLAASWFTGNNDANFAMYDPETGRGYDGINGDTGKVNYNSGAESTIEALFAMQAITSNNKANKYLNARTLTRFTKSIIEAETFTAANGSPEIIKPESPWTGDALYSGDLVLLEDEEAIKKEISLEKGKYLVYAAIEKKHSLKHENFLNVHLDGENVGRILVSNSTDDSYLTLIKVGETSHLEEGKHTLTLKANGETAVIDNIVLQPVKESAVFSVKKNKSIILERNFQAGTIEISKY</sequence>
<reference evidence="1" key="1">
    <citation type="submission" date="2023-07" db="EMBL/GenBank/DDBJ databases">
        <title>Genomic Encyclopedia of Type Strains, Phase IV (KMG-IV): sequencing the most valuable type-strain genomes for metagenomic binning, comparative biology and taxonomic classification.</title>
        <authorList>
            <person name="Goeker M."/>
        </authorList>
    </citation>
    <scope>NUCLEOTIDE SEQUENCE [LARGE SCALE GENOMIC DNA]</scope>
    <source>
        <strain evidence="1">JSM 076093</strain>
    </source>
</reference>
<gene>
    <name evidence="1" type="ORF">QO000_002823</name>
</gene>
<protein>
    <recommendedName>
        <fullName evidence="3">Glycosyl hydrolase family 88</fullName>
    </recommendedName>
</protein>
<evidence type="ECO:0000313" key="1">
    <source>
        <dbReference type="EMBL" id="MDQ0483839.1"/>
    </source>
</evidence>
<accession>A0ABU0K3H4</accession>
<dbReference type="EMBL" id="JAUSWM010000005">
    <property type="protein sequence ID" value="MDQ0483839.1"/>
    <property type="molecule type" value="Genomic_DNA"/>
</dbReference>
<dbReference type="Proteomes" id="UP001226720">
    <property type="component" value="Unassembled WGS sequence"/>
</dbReference>
<dbReference type="GeneID" id="301327278"/>
<dbReference type="InterPro" id="IPR008928">
    <property type="entry name" value="6-hairpin_glycosidase_sf"/>
</dbReference>
<evidence type="ECO:0000313" key="2">
    <source>
        <dbReference type="Proteomes" id="UP001226720"/>
    </source>
</evidence>
<name>A0ABU0K3H4_9BACL</name>
<proteinExistence type="predicted"/>
<comment type="caution">
    <text evidence="1">The sequence shown here is derived from an EMBL/GenBank/DDBJ whole genome shotgun (WGS) entry which is preliminary data.</text>
</comment>
<keyword evidence="2" id="KW-1185">Reference proteome</keyword>
<dbReference type="RefSeq" id="WP_301551732.1">
    <property type="nucleotide sequence ID" value="NZ_JAQRMZ010000004.1"/>
</dbReference>
<evidence type="ECO:0008006" key="3">
    <source>
        <dbReference type="Google" id="ProtNLM"/>
    </source>
</evidence>